<keyword evidence="6" id="KW-1185">Reference proteome</keyword>
<dbReference type="Proteomes" id="UP001209553">
    <property type="component" value="Unassembled WGS sequence"/>
</dbReference>
<organism evidence="5 6">
    <name type="scientific">Staphylococcus marylandisciuri</name>
    <dbReference type="NCBI Taxonomy" id="2981529"/>
    <lineage>
        <taxon>Bacteria</taxon>
        <taxon>Bacillati</taxon>
        <taxon>Bacillota</taxon>
        <taxon>Bacilli</taxon>
        <taxon>Bacillales</taxon>
        <taxon>Staphylococcaceae</taxon>
        <taxon>Staphylococcus</taxon>
    </lineage>
</organism>
<evidence type="ECO:0000256" key="1">
    <source>
        <dbReference type="ARBA" id="ARBA00022741"/>
    </source>
</evidence>
<evidence type="ECO:0000256" key="3">
    <source>
        <dbReference type="ARBA" id="ARBA00022840"/>
    </source>
</evidence>
<evidence type="ECO:0000313" key="6">
    <source>
        <dbReference type="Proteomes" id="UP001209553"/>
    </source>
</evidence>
<dbReference type="PANTHER" id="PTHR43309:SF5">
    <property type="entry name" value="5-OXOPROLINASE SUBUNIT C"/>
    <property type="match status" value="1"/>
</dbReference>
<dbReference type="InterPro" id="IPR052708">
    <property type="entry name" value="PxpC"/>
</dbReference>
<feature type="domain" description="Carboxyltransferase" evidence="4">
    <location>
        <begin position="24"/>
        <end position="302"/>
    </location>
</feature>
<gene>
    <name evidence="5" type="ORF">N9R04_06785</name>
</gene>
<reference evidence="5 6" key="1">
    <citation type="journal article" date="2023" name="Int. J. Syst. Evol. Microbiol.">
        <title>Streptococcus sciuri sp. nov., Staphylococcus marylandisciuri sp. nov. and Staphylococcus americanisciuri sp. nov., isolated from faeces of eastern grey squirrel (Sciurus carolinensis).</title>
        <authorList>
            <person name="Volokhov D.V."/>
            <person name="Zagorodnyaya T.A."/>
            <person name="Furtak V.A."/>
            <person name="Nattanmai G."/>
            <person name="Randall L."/>
            <person name="Jose S."/>
            <person name="Gao Y."/>
            <person name="Eisenberg T."/>
            <person name="Delmonte P."/>
            <person name="Blom J."/>
            <person name="Mitchell K.K."/>
        </authorList>
    </citation>
    <scope>NUCLEOTIDE SEQUENCE [LARGE SCALE GENOMIC DNA]</scope>
    <source>
        <strain evidence="5 6">SQ8-PEA</strain>
    </source>
</reference>
<proteinExistence type="predicted"/>
<comment type="caution">
    <text evidence="5">The sequence shown here is derived from an EMBL/GenBank/DDBJ whole genome shotgun (WGS) entry which is preliminary data.</text>
</comment>
<sequence>MSILINNPGLFTTIQDEGRFGYQDQGFSTAGVLDLFSFKLGQKLIGNNGPALEFTIIGPSITFKKANTFVITGGEFDSKLNGQPIHMKCVYHAQAGDELKLGKAIEGARGYILFGSQIDIPMIANSYSTHTRSGIGGFKGRALKSGDNLPTTSLTPHDKYIGLSTNESVVDHTREVIHIVEGPQYESFSSESIDKITKSGYEISEQSDRMGYRLKGDLIPPSSSADITSEPVALGSIQVPNDGNPIILLNDKQTVGGYTKIATVTQADLPILAQKKPGDVIYFKWISIEEAISNLSVAEESFNKIIEDVERKPVYDINQLRSTSKRVNALLKGEAK</sequence>
<name>A0ABT2QR13_9STAP</name>
<dbReference type="RefSeq" id="WP_262856008.1">
    <property type="nucleotide sequence ID" value="NZ_JAOPKZ010000010.1"/>
</dbReference>
<keyword evidence="1" id="KW-0547">Nucleotide-binding</keyword>
<protein>
    <submittedName>
        <fullName evidence="5">Biotin-dependent carboxyltransferase family protein</fullName>
    </submittedName>
</protein>
<dbReference type="Pfam" id="PF02626">
    <property type="entry name" value="CT_A_B"/>
    <property type="match status" value="1"/>
</dbReference>
<dbReference type="InterPro" id="IPR029000">
    <property type="entry name" value="Cyclophilin-like_dom_sf"/>
</dbReference>
<dbReference type="SMART" id="SM00797">
    <property type="entry name" value="AHS2"/>
    <property type="match status" value="1"/>
</dbReference>
<dbReference type="EMBL" id="JAOPKZ010000010">
    <property type="protein sequence ID" value="MCU5746422.1"/>
    <property type="molecule type" value="Genomic_DNA"/>
</dbReference>
<keyword evidence="2" id="KW-0378">Hydrolase</keyword>
<accession>A0ABT2QR13</accession>
<evidence type="ECO:0000313" key="5">
    <source>
        <dbReference type="EMBL" id="MCU5746422.1"/>
    </source>
</evidence>
<dbReference type="InterPro" id="IPR003778">
    <property type="entry name" value="CT_A_B"/>
</dbReference>
<dbReference type="Gene3D" id="2.40.100.10">
    <property type="entry name" value="Cyclophilin-like"/>
    <property type="match status" value="1"/>
</dbReference>
<dbReference type="SUPFAM" id="SSF50891">
    <property type="entry name" value="Cyclophilin-like"/>
    <property type="match status" value="1"/>
</dbReference>
<keyword evidence="3" id="KW-0067">ATP-binding</keyword>
<evidence type="ECO:0000256" key="2">
    <source>
        <dbReference type="ARBA" id="ARBA00022801"/>
    </source>
</evidence>
<dbReference type="PANTHER" id="PTHR43309">
    <property type="entry name" value="5-OXOPROLINASE SUBUNIT C"/>
    <property type="match status" value="1"/>
</dbReference>
<evidence type="ECO:0000259" key="4">
    <source>
        <dbReference type="SMART" id="SM00797"/>
    </source>
</evidence>
<dbReference type="NCBIfam" id="TIGR00724">
    <property type="entry name" value="urea_amlyse_rel"/>
    <property type="match status" value="1"/>
</dbReference>